<dbReference type="AlphaFoldDB" id="A0A120FXG3"/>
<sequence>MLTDAQQKAIDDEVKKRAERDFALFGPQRSLSVRGWYAR</sequence>
<gene>
    <name evidence="1" type="ORF">PFLmoz3_06235</name>
</gene>
<comment type="caution">
    <text evidence="1">The sequence shown here is derived from an EMBL/GenBank/DDBJ whole genome shotgun (WGS) entry which is preliminary data.</text>
</comment>
<dbReference type="PATRIC" id="fig|294.194.peg.6939"/>
<proteinExistence type="predicted"/>
<accession>A0A120FXG3</accession>
<protein>
    <submittedName>
        <fullName evidence="1">Uncharacterized protein</fullName>
    </submittedName>
</protein>
<dbReference type="EMBL" id="LCYA01000308">
    <property type="protein sequence ID" value="KWV71459.1"/>
    <property type="molecule type" value="Genomic_DNA"/>
</dbReference>
<evidence type="ECO:0000313" key="1">
    <source>
        <dbReference type="EMBL" id="KWV71459.1"/>
    </source>
</evidence>
<evidence type="ECO:0000313" key="2">
    <source>
        <dbReference type="Proteomes" id="UP000061348"/>
    </source>
</evidence>
<organism evidence="1 2">
    <name type="scientific">Pseudomonas fluorescens</name>
    <dbReference type="NCBI Taxonomy" id="294"/>
    <lineage>
        <taxon>Bacteria</taxon>
        <taxon>Pseudomonadati</taxon>
        <taxon>Pseudomonadota</taxon>
        <taxon>Gammaproteobacteria</taxon>
        <taxon>Pseudomonadales</taxon>
        <taxon>Pseudomonadaceae</taxon>
        <taxon>Pseudomonas</taxon>
    </lineage>
</organism>
<dbReference type="Proteomes" id="UP000061348">
    <property type="component" value="Unassembled WGS sequence"/>
</dbReference>
<reference evidence="1 2" key="1">
    <citation type="submission" date="2015-05" db="EMBL/GenBank/DDBJ databases">
        <title>A genomic and transcriptomic approach to investigate the blue pigment phenotype in Pseudomonas fluorescens.</title>
        <authorList>
            <person name="Andreani N.A."/>
            <person name="Cardazzo B."/>
        </authorList>
    </citation>
    <scope>NUCLEOTIDE SEQUENCE [LARGE SCALE GENOMIC DNA]</scope>
    <source>
        <strain evidence="1 2">Ps_22</strain>
    </source>
</reference>
<name>A0A120FXG3_PSEFL</name>